<keyword evidence="7" id="KW-1185">Reference proteome</keyword>
<accession>A5H1A5</accession>
<sequence>MTLDSRTGEPITAAQARNGAFIWTVPNPLYFKITEYEENPFLRPYNTVHFQIRFNHNLRKALEIHQCFLNFRVLTPLRAPTSRFLRIFSRHVLGYLNNLGVISLNDVIRAVDYVLYDVFNNTLSVSERHIIKFNIY</sequence>
<evidence type="ECO:0000256" key="4">
    <source>
        <dbReference type="ARBA" id="ARBA00025955"/>
    </source>
</evidence>
<dbReference type="Pfam" id="PF01407">
    <property type="entry name" value="Gemini_AL3"/>
    <property type="match status" value="1"/>
</dbReference>
<dbReference type="GeneID" id="5220039"/>
<comment type="function">
    <text evidence="3">Increases viral DNA accumulation. Enhances infectivity and symptom expression.</text>
</comment>
<dbReference type="GO" id="GO:0016032">
    <property type="term" value="P:viral process"/>
    <property type="evidence" value="ECO:0007669"/>
    <property type="project" value="InterPro"/>
</dbReference>
<name>A5H1A5_9GEMI</name>
<comment type="similarity">
    <text evidence="1 5">Belongs to the geminiviridae replication enhancer protein family.</text>
</comment>
<proteinExistence type="inferred from homology"/>
<evidence type="ECO:0000256" key="1">
    <source>
        <dbReference type="ARBA" id="ARBA00009424"/>
    </source>
</evidence>
<comment type="subunit">
    <text evidence="4 5">Homooligomer. Interacts with the replication-associated protein (REP). Interacts with host proliferating cell nuclear antigen (PCNA). Interacts with host retinoblastoma-related protein 1 (RBR1), and may thereby deregulate the host cell cycle. Oligomerization and interaction with PCNA are necessary for optimal replication enhancement.</text>
</comment>
<dbReference type="InterPro" id="IPR000657">
    <property type="entry name" value="Gemini_AL3"/>
</dbReference>
<organism evidence="6 7">
    <name type="scientific">Lindernia anagallis yellow vein virus</name>
    <dbReference type="NCBI Taxonomy" id="300411"/>
    <lineage>
        <taxon>Viruses</taxon>
        <taxon>Monodnaviria</taxon>
        <taxon>Shotokuvirae</taxon>
        <taxon>Cressdnaviricota</taxon>
        <taxon>Repensiviricetes</taxon>
        <taxon>Geplafuvirales</taxon>
        <taxon>Geminiviridae</taxon>
        <taxon>Begomovirus</taxon>
        <taxon>Begomovirus linderniae</taxon>
    </lineage>
</organism>
<dbReference type="OrthoDB" id="13855at10239"/>
<protein>
    <recommendedName>
        <fullName evidence="5">Replication enhancer</fullName>
        <shortName evidence="5">REn</shortName>
    </recommendedName>
</protein>
<dbReference type="Proteomes" id="UP000201053">
    <property type="component" value="Segment DNA A"/>
</dbReference>
<evidence type="ECO:0000256" key="2">
    <source>
        <dbReference type="ARBA" id="ARBA00022581"/>
    </source>
</evidence>
<keyword evidence="2 5" id="KW-0945">Host-virus interaction</keyword>
<dbReference type="PRINTS" id="PR00231">
    <property type="entry name" value="GEMCOATAL3"/>
</dbReference>
<dbReference type="EMBL" id="DQ641701">
    <property type="protein sequence ID" value="ABG26069.1"/>
    <property type="molecule type" value="Genomic_DNA"/>
</dbReference>
<dbReference type="KEGG" id="vg:5220039"/>
<evidence type="ECO:0000256" key="3">
    <source>
        <dbReference type="ARBA" id="ARBA00025603"/>
    </source>
</evidence>
<gene>
    <name evidence="6" type="primary">AC3</name>
</gene>
<dbReference type="RefSeq" id="YP_001285756.1">
    <property type="nucleotide sequence ID" value="NC_009550.1"/>
</dbReference>
<evidence type="ECO:0000256" key="5">
    <source>
        <dbReference type="RuleBase" id="RU363029"/>
    </source>
</evidence>
<evidence type="ECO:0000313" key="7">
    <source>
        <dbReference type="Proteomes" id="UP000201053"/>
    </source>
</evidence>
<reference evidence="6 7" key="1">
    <citation type="journal article" date="2008" name="J. Gen. Virol.">
        <title>Molecular characterization of begomoviruses and DNA satellites from Vietnam: additional evidence that the New World geminiviruses were present in the Old World prior to continental separation.</title>
        <authorList>
            <person name="Ha C."/>
            <person name="Coombs S."/>
            <person name="Revill P."/>
            <person name="Harding R."/>
            <person name="Vu M."/>
            <person name="Dale J."/>
        </authorList>
    </citation>
    <scope>NUCLEOTIDE SEQUENCE [LARGE SCALE GENOMIC DNA]</scope>
</reference>
<evidence type="ECO:0000313" key="6">
    <source>
        <dbReference type="EMBL" id="ABG26069.1"/>
    </source>
</evidence>